<dbReference type="Proteomes" id="UP000005622">
    <property type="component" value="Unassembled WGS sequence"/>
</dbReference>
<accession>H8ZAL2</accession>
<gene>
    <name evidence="2" type="ORF">NERG_00611</name>
</gene>
<reference evidence="2" key="1">
    <citation type="submission" date="2011-03" db="EMBL/GenBank/DDBJ databases">
        <title>The Genome Sequence of Nematocida sp1 strain ERTm2.</title>
        <authorList>
            <consortium name="The Broad Institute Genome Sequencing Platform"/>
            <consortium name="The Broad Institute Genome Sequencing Center for Infectious Disease"/>
            <person name="Cuomo C."/>
            <person name="Troemel E."/>
            <person name="Young S.K."/>
            <person name="Zeng Q."/>
            <person name="Gargeya S."/>
            <person name="Fitzgerald M."/>
            <person name="Haas B."/>
            <person name="Abouelleil A."/>
            <person name="Alvarado L."/>
            <person name="Arachchi H.M."/>
            <person name="Berlin A."/>
            <person name="Brown A."/>
            <person name="Chapman S.B."/>
            <person name="Chen Z."/>
            <person name="Dunbar C."/>
            <person name="Freedman E."/>
            <person name="Gearin G."/>
            <person name="Gellesch M."/>
            <person name="Goldberg J."/>
            <person name="Griggs A."/>
            <person name="Gujja S."/>
            <person name="Heilman E.R."/>
            <person name="Heiman D."/>
            <person name="Howarth C."/>
            <person name="Larson L."/>
            <person name="Lui A."/>
            <person name="MacDonald P.J.P."/>
            <person name="Mehta T."/>
            <person name="Montmayeur A."/>
            <person name="Murphy C."/>
            <person name="Neiman D."/>
            <person name="Pearson M."/>
            <person name="Priest M."/>
            <person name="Roberts A."/>
            <person name="Saif S."/>
            <person name="Shea T."/>
            <person name="Shenoy N."/>
            <person name="Sisk P."/>
            <person name="Stolte C."/>
            <person name="Sykes S."/>
            <person name="White J."/>
            <person name="Yandava C."/>
            <person name="Wortman J."/>
            <person name="Nusbaum C."/>
            <person name="Birren B."/>
        </authorList>
    </citation>
    <scope>NUCLEOTIDE SEQUENCE</scope>
    <source>
        <strain evidence="2">ERTm2</strain>
    </source>
</reference>
<dbReference type="HOGENOM" id="CLU_1200115_0_0_1"/>
<dbReference type="EMBL" id="JH604634">
    <property type="protein sequence ID" value="EHY65915.1"/>
    <property type="molecule type" value="Genomic_DNA"/>
</dbReference>
<sequence length="231" mass="26616">MRYILRALNTIMWTHAYRCTFLVEENESSLQNNLSIDVHSPIANKDSSSIEKKIESPSLDPLDSEERKYLGRRAFKQTIREIKKIKVHNGHLYRCSSYALAYGFLNFTLDTNKIFEKEENPSINTQNPAELNSTESVASTSNNNMPAKTMCYSCIHNNSSKNNSQEKSLWCTCIRPKAQTEKPSRKRSRKRPRKLYRKRSRKRVKNTKNSCNTSSAIDSSIFGSTDTNNLF</sequence>
<feature type="compositionally biased region" description="Polar residues" evidence="1">
    <location>
        <begin position="121"/>
        <end position="141"/>
    </location>
</feature>
<evidence type="ECO:0000313" key="2">
    <source>
        <dbReference type="EMBL" id="EHY65915.1"/>
    </source>
</evidence>
<name>H8ZAL2_NEMA1</name>
<feature type="region of interest" description="Disordered" evidence="1">
    <location>
        <begin position="120"/>
        <end position="141"/>
    </location>
</feature>
<protein>
    <submittedName>
        <fullName evidence="2">Uncharacterized protein</fullName>
    </submittedName>
</protein>
<dbReference type="AlphaFoldDB" id="H8ZAL2"/>
<feature type="compositionally biased region" description="Basic residues" evidence="1">
    <location>
        <begin position="184"/>
        <end position="206"/>
    </location>
</feature>
<proteinExistence type="predicted"/>
<evidence type="ECO:0000256" key="1">
    <source>
        <dbReference type="SAM" id="MobiDB-lite"/>
    </source>
</evidence>
<feature type="region of interest" description="Disordered" evidence="1">
    <location>
        <begin position="181"/>
        <end position="212"/>
    </location>
</feature>
<organism evidence="2">
    <name type="scientific">Nematocida ausubeli (strain ATCC PRA-371 / ERTm2)</name>
    <name type="common">Nematode killer fungus</name>
    <dbReference type="NCBI Taxonomy" id="1913371"/>
    <lineage>
        <taxon>Eukaryota</taxon>
        <taxon>Fungi</taxon>
        <taxon>Fungi incertae sedis</taxon>
        <taxon>Microsporidia</taxon>
        <taxon>Nematocida</taxon>
    </lineage>
</organism>